<dbReference type="GO" id="GO:0052689">
    <property type="term" value="F:carboxylic ester hydrolase activity"/>
    <property type="evidence" value="ECO:0007669"/>
    <property type="project" value="TreeGrafter"/>
</dbReference>
<sequence length="332" mass="35853">MAEFDLPLEQLRAYRPDVVEPEDFDASWAATLSAARAHHPLRSVEPVENGLETIRTLDVELAGYAGQPVRAWFSRPAPIPGEAPRAAVVEFLGYGRGRGLPHERITWAAAGYAHLVVDTRGQGGQHGNGGDTPDPSGAGPSAPGFLTRGVLDPEEHYYRRLVTDAARAVDAVRQLPGVDPDRVAVVGNSQGGALALAAAALRPEVSAVLAGVPFLCHPRRALALTDADPWAEVVRYLAVHRDAEEAVLRTLSYVDGVNFARRVRSPAHLSVGLRDTVCPPSTVFAAFNHLGTLAPSPAERTIEVYRYNGHEGGDAVHVRRQLDWLRDRVPPR</sequence>
<protein>
    <submittedName>
        <fullName evidence="5">Acetylxylan esterase</fullName>
    </submittedName>
</protein>
<evidence type="ECO:0000313" key="6">
    <source>
        <dbReference type="Proteomes" id="UP000252770"/>
    </source>
</evidence>
<feature type="active site" description="Nucleophile" evidence="1">
    <location>
        <position position="189"/>
    </location>
</feature>
<feature type="domain" description="Acetyl xylan esterase" evidence="4">
    <location>
        <begin position="1"/>
        <end position="326"/>
    </location>
</feature>
<organism evidence="5 6">
    <name type="scientific">Desertihabitans brevis</name>
    <dbReference type="NCBI Taxonomy" id="2268447"/>
    <lineage>
        <taxon>Bacteria</taxon>
        <taxon>Bacillati</taxon>
        <taxon>Actinomycetota</taxon>
        <taxon>Actinomycetes</taxon>
        <taxon>Propionibacteriales</taxon>
        <taxon>Propionibacteriaceae</taxon>
        <taxon>Desertihabitans</taxon>
    </lineage>
</organism>
<dbReference type="InterPro" id="IPR039069">
    <property type="entry name" value="CE7"/>
</dbReference>
<name>A0A367YTI9_9ACTN</name>
<evidence type="ECO:0000259" key="4">
    <source>
        <dbReference type="Pfam" id="PF05448"/>
    </source>
</evidence>
<evidence type="ECO:0000256" key="2">
    <source>
        <dbReference type="PIRSR" id="PIRSR639069-2"/>
    </source>
</evidence>
<evidence type="ECO:0000313" key="5">
    <source>
        <dbReference type="EMBL" id="RCK69110.1"/>
    </source>
</evidence>
<dbReference type="SUPFAM" id="SSF53474">
    <property type="entry name" value="alpha/beta-Hydrolases"/>
    <property type="match status" value="1"/>
</dbReference>
<gene>
    <name evidence="5" type="ORF">DT076_12240</name>
</gene>
<dbReference type="PANTHER" id="PTHR40111:SF1">
    <property type="entry name" value="CEPHALOSPORIN-C DEACETYLASE"/>
    <property type="match status" value="1"/>
</dbReference>
<evidence type="ECO:0000256" key="3">
    <source>
        <dbReference type="SAM" id="MobiDB-lite"/>
    </source>
</evidence>
<dbReference type="GO" id="GO:0005976">
    <property type="term" value="P:polysaccharide metabolic process"/>
    <property type="evidence" value="ECO:0007669"/>
    <property type="project" value="TreeGrafter"/>
</dbReference>
<dbReference type="PANTHER" id="PTHR40111">
    <property type="entry name" value="CEPHALOSPORIN-C DEACETYLASE"/>
    <property type="match status" value="1"/>
</dbReference>
<feature type="compositionally biased region" description="Gly residues" evidence="3">
    <location>
        <begin position="121"/>
        <end position="130"/>
    </location>
</feature>
<dbReference type="Gene3D" id="3.40.50.1820">
    <property type="entry name" value="alpha/beta hydrolase"/>
    <property type="match status" value="1"/>
</dbReference>
<keyword evidence="6" id="KW-1185">Reference proteome</keyword>
<dbReference type="Pfam" id="PF05448">
    <property type="entry name" value="AXE1"/>
    <property type="match status" value="1"/>
</dbReference>
<accession>A0A367YTI9</accession>
<dbReference type="EMBL" id="QOUI01000007">
    <property type="protein sequence ID" value="RCK69110.1"/>
    <property type="molecule type" value="Genomic_DNA"/>
</dbReference>
<proteinExistence type="predicted"/>
<dbReference type="RefSeq" id="WP_114126966.1">
    <property type="nucleotide sequence ID" value="NZ_QOUI01000007.1"/>
</dbReference>
<feature type="compositionally biased region" description="Low complexity" evidence="3">
    <location>
        <begin position="135"/>
        <end position="144"/>
    </location>
</feature>
<evidence type="ECO:0000256" key="1">
    <source>
        <dbReference type="PIRSR" id="PIRSR639069-1"/>
    </source>
</evidence>
<dbReference type="InterPro" id="IPR029058">
    <property type="entry name" value="AB_hydrolase_fold"/>
</dbReference>
<feature type="active site" description="Charge relay system" evidence="1">
    <location>
        <position position="310"/>
    </location>
</feature>
<feature type="binding site" evidence="2">
    <location>
        <position position="94"/>
    </location>
    <ligand>
        <name>substrate</name>
    </ligand>
</feature>
<feature type="region of interest" description="Disordered" evidence="3">
    <location>
        <begin position="119"/>
        <end position="146"/>
    </location>
</feature>
<reference evidence="5 6" key="1">
    <citation type="submission" date="2018-07" db="EMBL/GenBank/DDBJ databases">
        <title>Desertimonas flava gen. nov. sp. nov.</title>
        <authorList>
            <person name="Liu S."/>
        </authorList>
    </citation>
    <scope>NUCLEOTIDE SEQUENCE [LARGE SCALE GENOMIC DNA]</scope>
    <source>
        <strain evidence="5 6">16Sb5-5</strain>
    </source>
</reference>
<dbReference type="AlphaFoldDB" id="A0A367YTI9"/>
<comment type="caution">
    <text evidence="5">The sequence shown here is derived from an EMBL/GenBank/DDBJ whole genome shotgun (WGS) entry which is preliminary data.</text>
</comment>
<dbReference type="Proteomes" id="UP000252770">
    <property type="component" value="Unassembled WGS sequence"/>
</dbReference>
<dbReference type="InterPro" id="IPR008391">
    <property type="entry name" value="AXE1_dom"/>
</dbReference>
<feature type="active site" description="Charge relay system" evidence="1">
    <location>
        <position position="275"/>
    </location>
</feature>